<evidence type="ECO:0000256" key="2">
    <source>
        <dbReference type="ARBA" id="ARBA00022679"/>
    </source>
</evidence>
<proteinExistence type="predicted"/>
<dbReference type="SUPFAM" id="SSF51230">
    <property type="entry name" value="Single hybrid motif"/>
    <property type="match status" value="1"/>
</dbReference>
<keyword evidence="6" id="KW-1185">Reference proteome</keyword>
<dbReference type="InterPro" id="IPR050743">
    <property type="entry name" value="2-oxoacid_DH_E2_comp"/>
</dbReference>
<comment type="caution">
    <text evidence="5">The sequence shown here is derived from an EMBL/GenBank/DDBJ whole genome shotgun (WGS) entry which is preliminary data.</text>
</comment>
<dbReference type="Proteomes" id="UP000568109">
    <property type="component" value="Unassembled WGS sequence"/>
</dbReference>
<dbReference type="Pfam" id="PF00364">
    <property type="entry name" value="Biotin_lipoyl"/>
    <property type="match status" value="1"/>
</dbReference>
<keyword evidence="2" id="KW-0808">Transferase</keyword>
<feature type="domain" description="Lipoyl-binding" evidence="4">
    <location>
        <begin position="1"/>
        <end position="76"/>
    </location>
</feature>
<keyword evidence="3" id="KW-0012">Acyltransferase</keyword>
<evidence type="ECO:0000313" key="5">
    <source>
        <dbReference type="EMBL" id="NWN45627.1"/>
    </source>
</evidence>
<accession>A0A851H9S5</accession>
<dbReference type="RefSeq" id="WP_178734027.1">
    <property type="nucleotide sequence ID" value="NZ_JABUOH010000023.1"/>
</dbReference>
<evidence type="ECO:0000259" key="4">
    <source>
        <dbReference type="PROSITE" id="PS50968"/>
    </source>
</evidence>
<sequence>MYELKFADIGEGINEGTVLTWNCKVGDKVKEGDVLVIVETDKLQADITAPKTGTITKIGYQEGENVNVGDVLAVIEEE</sequence>
<evidence type="ECO:0000256" key="1">
    <source>
        <dbReference type="ARBA" id="ARBA00001938"/>
    </source>
</evidence>
<name>A0A851H9S5_9MOLU</name>
<dbReference type="InterPro" id="IPR011053">
    <property type="entry name" value="Single_hybrid_motif"/>
</dbReference>
<evidence type="ECO:0000256" key="3">
    <source>
        <dbReference type="ARBA" id="ARBA00023315"/>
    </source>
</evidence>
<evidence type="ECO:0000313" key="6">
    <source>
        <dbReference type="Proteomes" id="UP000568109"/>
    </source>
</evidence>
<gene>
    <name evidence="5" type="ORF">HR065_00815</name>
</gene>
<reference evidence="5 6" key="1">
    <citation type="submission" date="2020-06" db="EMBL/GenBank/DDBJ databases">
        <title>Draft genome sequence of Candidatus Phytoplasma pruni (X-disease group, subgroup 16SrIII-B) strain ChTDIII from Argentina.</title>
        <authorList>
            <person name="Fernandez F.D."/>
            <person name="Zuebert C."/>
            <person name="Huettel B."/>
            <person name="Kube M."/>
            <person name="Conci L.R."/>
        </authorList>
    </citation>
    <scope>NUCLEOTIDE SEQUENCE [LARGE SCALE GENOMIC DNA]</scope>
    <source>
        <strain evidence="5 6">ChTDIII</strain>
    </source>
</reference>
<dbReference type="PANTHER" id="PTHR43178:SF5">
    <property type="entry name" value="LIPOAMIDE ACYLTRANSFERASE COMPONENT OF BRANCHED-CHAIN ALPHA-KETO ACID DEHYDROGENASE COMPLEX, MITOCHONDRIAL"/>
    <property type="match status" value="1"/>
</dbReference>
<dbReference type="PANTHER" id="PTHR43178">
    <property type="entry name" value="DIHYDROLIPOAMIDE ACETYLTRANSFERASE COMPONENT OF PYRUVATE DEHYDROGENASE COMPLEX"/>
    <property type="match status" value="1"/>
</dbReference>
<comment type="cofactor">
    <cofactor evidence="1">
        <name>(R)-lipoate</name>
        <dbReference type="ChEBI" id="CHEBI:83088"/>
    </cofactor>
</comment>
<organism evidence="5 6">
    <name type="scientific">Candidatus Phytoplasma pruni</name>
    <dbReference type="NCBI Taxonomy" id="479893"/>
    <lineage>
        <taxon>Bacteria</taxon>
        <taxon>Bacillati</taxon>
        <taxon>Mycoplasmatota</taxon>
        <taxon>Mollicutes</taxon>
        <taxon>Acholeplasmatales</taxon>
        <taxon>Acholeplasmataceae</taxon>
        <taxon>Candidatus Phytoplasma</taxon>
        <taxon>16SrIII (X-disease group)</taxon>
    </lineage>
</organism>
<protein>
    <submittedName>
        <fullName evidence="5">Biotin/lipoyl-binding protein</fullName>
    </submittedName>
</protein>
<dbReference type="GO" id="GO:0016407">
    <property type="term" value="F:acetyltransferase activity"/>
    <property type="evidence" value="ECO:0007669"/>
    <property type="project" value="TreeGrafter"/>
</dbReference>
<dbReference type="AlphaFoldDB" id="A0A851H9S5"/>
<dbReference type="PROSITE" id="PS50968">
    <property type="entry name" value="BIOTINYL_LIPOYL"/>
    <property type="match status" value="1"/>
</dbReference>
<dbReference type="Gene3D" id="2.40.50.100">
    <property type="match status" value="1"/>
</dbReference>
<dbReference type="CDD" id="cd06849">
    <property type="entry name" value="lipoyl_domain"/>
    <property type="match status" value="1"/>
</dbReference>
<dbReference type="InterPro" id="IPR000089">
    <property type="entry name" value="Biotin_lipoyl"/>
</dbReference>
<dbReference type="GO" id="GO:0005737">
    <property type="term" value="C:cytoplasm"/>
    <property type="evidence" value="ECO:0007669"/>
    <property type="project" value="TreeGrafter"/>
</dbReference>
<dbReference type="GO" id="GO:0031405">
    <property type="term" value="F:lipoic acid binding"/>
    <property type="evidence" value="ECO:0007669"/>
    <property type="project" value="TreeGrafter"/>
</dbReference>
<dbReference type="EMBL" id="JABUOH010000023">
    <property type="protein sequence ID" value="NWN45627.1"/>
    <property type="molecule type" value="Genomic_DNA"/>
</dbReference>